<dbReference type="SUPFAM" id="SSF49464">
    <property type="entry name" value="Carboxypeptidase regulatory domain-like"/>
    <property type="match status" value="1"/>
</dbReference>
<keyword evidence="2 10" id="KW-0813">Transport</keyword>
<name>A0A098C2R3_9BACT</name>
<evidence type="ECO:0000256" key="10">
    <source>
        <dbReference type="PROSITE-ProRule" id="PRU01360"/>
    </source>
</evidence>
<reference evidence="13 14" key="1">
    <citation type="submission" date="2014-08" db="EMBL/GenBank/DDBJ databases">
        <authorList>
            <person name="Wibberg D."/>
        </authorList>
    </citation>
    <scope>NUCLEOTIDE SEQUENCE [LARGE SCALE GENOMIC DNA]</scope>
    <source>
        <strain evidence="14">ING2-E5B</strain>
    </source>
</reference>
<dbReference type="AlphaFoldDB" id="A0A098C2R3"/>
<keyword evidence="8 10" id="KW-0472">Membrane</keyword>
<dbReference type="GO" id="GO:0006826">
    <property type="term" value="P:iron ion transport"/>
    <property type="evidence" value="ECO:0007669"/>
    <property type="project" value="UniProtKB-KW"/>
</dbReference>
<keyword evidence="5 10" id="KW-0812">Transmembrane</keyword>
<evidence type="ECO:0000259" key="12">
    <source>
        <dbReference type="SMART" id="SM00965"/>
    </source>
</evidence>
<dbReference type="InterPro" id="IPR037066">
    <property type="entry name" value="Plug_dom_sf"/>
</dbReference>
<dbReference type="InterPro" id="IPR012910">
    <property type="entry name" value="Plug_dom"/>
</dbReference>
<evidence type="ECO:0000256" key="3">
    <source>
        <dbReference type="ARBA" id="ARBA00022452"/>
    </source>
</evidence>
<dbReference type="NCBIfam" id="TIGR04057">
    <property type="entry name" value="SusC_RagA_signa"/>
    <property type="match status" value="1"/>
</dbReference>
<evidence type="ECO:0000256" key="4">
    <source>
        <dbReference type="ARBA" id="ARBA00022496"/>
    </source>
</evidence>
<evidence type="ECO:0000256" key="6">
    <source>
        <dbReference type="ARBA" id="ARBA00023004"/>
    </source>
</evidence>
<dbReference type="OrthoDB" id="1108421at2"/>
<evidence type="ECO:0000256" key="5">
    <source>
        <dbReference type="ARBA" id="ARBA00022692"/>
    </source>
</evidence>
<evidence type="ECO:0000256" key="1">
    <source>
        <dbReference type="ARBA" id="ARBA00004571"/>
    </source>
</evidence>
<evidence type="ECO:0000256" key="9">
    <source>
        <dbReference type="ARBA" id="ARBA00023237"/>
    </source>
</evidence>
<keyword evidence="7 11" id="KW-0798">TonB box</keyword>
<dbReference type="Gene3D" id="2.40.170.20">
    <property type="entry name" value="TonB-dependent receptor, beta-barrel domain"/>
    <property type="match status" value="1"/>
</dbReference>
<gene>
    <name evidence="13" type="ORF">ING2E5B_1434</name>
</gene>
<dbReference type="SUPFAM" id="SSF56935">
    <property type="entry name" value="Porins"/>
    <property type="match status" value="1"/>
</dbReference>
<dbReference type="InterPro" id="IPR008969">
    <property type="entry name" value="CarboxyPept-like_regulatory"/>
</dbReference>
<dbReference type="GO" id="GO:0009279">
    <property type="term" value="C:cell outer membrane"/>
    <property type="evidence" value="ECO:0007669"/>
    <property type="project" value="UniProtKB-SubCell"/>
</dbReference>
<keyword evidence="6" id="KW-0408">Iron</keyword>
<sequence>MEDIYYFRLIAYKDYKQIEKIMKLTTLLLLISIFSLTAENVHSQQKEISIKFRNETIINAISKIEKASDYVFLITDEIKSELNNTTSLDVSKKSINNILDILLSDTNLKYNVVERQVTLYKSQGSEGKEVSDKNLNEIVQQKKQIRGRVTDNQNVPIIGANIIEEGTTNGTVTDIDGNFLLEVENDAQIHISYIGYHAQLISTSDKTTFEITLIEDTQSLDELVVVGYGLQKKKLITGATSQINSDQITKQSPVSIVDALRSSTTGMQIVKTSGEPGSAFRINIRGLGTTGDATPLFIVDGVPVSNINYLNPSEIESIDILKDAASSSIYGSRAANGVVLVTTKTGNYNTKPTISYNGHYGVQNLYKKLPTLNAQEYAILMNEARLNDGLEPYDYASLVPNWDEIESGRSKGTDWFGEIMVKNAPLQNHTLSINGGTNSSRYTMGFSYTSQDGILGKPVASEYDRYNFRLNSEHIILENKDYSILTIGENLSYSYINRAGIATGGMYTNSIRNTLSTSPFMPVYDENNEYQFAIPWDIRVPNPVAIMVYTHGNNTSIDHKILGNIYINLQPIKDLTLRSSFGYDFSNYTYRSYTPKYNLSERHFRDYSSTSHNMYKVLGMTNENTINYQIQLGDLRHSLDILGGNTIQINNIGETIYGTNINSIFNDLDHAYLDNSKVIDPARTVLGSYPWNDNRLLSFFGRVNYDFDEKYLLTLVLRADGSSKFAKNKRWGYFPSIATGWVISEESFWEEIKNNINFLKFRASWGQNGNQNISPFQYLSTISLSGADYYGINKNERLVGAYPNILPNPDVTWETSEQLNIGFDSNLFNNRLALNFDWYNKITRDWLVAAPTLASFGTGAPYINGGDVQNKGFEISANWNNNINELNYSVGLNLSHNKNKVTRIDNYEKIIHGLPNVLADLTSEIFRAEEGFPIGYFWGYKTDGIFQNKSEVNAYVNTKGELIQSDATPGDVRFINTNDDNVIDDKDKVMIGDPNPDFTFGLSLGADYKGFDFSLVASGVAGNQIIQSYRDFAIFPTHNFTTDIFGRWYGEGTSNRLPKLSTASSKNFSNISDLYVEDGDYLRISSISVGYDFSKLIKKAYLKRLHLYFTIQNLVTFTKYSGMDPEIGYNGGVSFGSGIDLGFYPSPRTVLVGLNVTF</sequence>
<dbReference type="STRING" id="1562970.ING2E5B_1434"/>
<dbReference type="InterPro" id="IPR036942">
    <property type="entry name" value="Beta-barrel_TonB_sf"/>
</dbReference>
<dbReference type="Gene3D" id="2.170.130.10">
    <property type="entry name" value="TonB-dependent receptor, plug domain"/>
    <property type="match status" value="1"/>
</dbReference>
<keyword evidence="14" id="KW-1185">Reference proteome</keyword>
<evidence type="ECO:0000313" key="14">
    <source>
        <dbReference type="Proteomes" id="UP000032417"/>
    </source>
</evidence>
<feature type="domain" description="Secretin/TonB short N-terminal" evidence="12">
    <location>
        <begin position="70"/>
        <end position="122"/>
    </location>
</feature>
<dbReference type="PATRIC" id="fig|1562970.3.peg.1420"/>
<accession>A0A098C2R3</accession>
<dbReference type="Gene3D" id="2.60.40.1120">
    <property type="entry name" value="Carboxypeptidase-like, regulatory domain"/>
    <property type="match status" value="1"/>
</dbReference>
<keyword evidence="4" id="KW-0406">Ion transport</keyword>
<protein>
    <recommendedName>
        <fullName evidence="12">Secretin/TonB short N-terminal domain-containing protein</fullName>
    </recommendedName>
</protein>
<keyword evidence="9 10" id="KW-0998">Cell outer membrane</keyword>
<keyword evidence="4" id="KW-0410">Iron transport</keyword>
<dbReference type="SMART" id="SM00965">
    <property type="entry name" value="STN"/>
    <property type="match status" value="1"/>
</dbReference>
<dbReference type="Pfam" id="PF13715">
    <property type="entry name" value="CarbopepD_reg_2"/>
    <property type="match status" value="1"/>
</dbReference>
<dbReference type="Pfam" id="PF00593">
    <property type="entry name" value="TonB_dep_Rec_b-barrel"/>
    <property type="match status" value="1"/>
</dbReference>
<evidence type="ECO:0000256" key="11">
    <source>
        <dbReference type="RuleBase" id="RU003357"/>
    </source>
</evidence>
<comment type="similarity">
    <text evidence="10 11">Belongs to the TonB-dependent receptor family.</text>
</comment>
<dbReference type="Pfam" id="PF07715">
    <property type="entry name" value="Plug"/>
    <property type="match status" value="1"/>
</dbReference>
<evidence type="ECO:0000256" key="7">
    <source>
        <dbReference type="ARBA" id="ARBA00023077"/>
    </source>
</evidence>
<dbReference type="InterPro" id="IPR023997">
    <property type="entry name" value="TonB-dep_OMP_SusC/RagA_CS"/>
</dbReference>
<evidence type="ECO:0000256" key="2">
    <source>
        <dbReference type="ARBA" id="ARBA00022448"/>
    </source>
</evidence>
<dbReference type="KEGG" id="pbt:ING2E5B_1434"/>
<dbReference type="Proteomes" id="UP000032417">
    <property type="component" value="Chromosome 1"/>
</dbReference>
<comment type="subcellular location">
    <subcellularLocation>
        <location evidence="1 10">Cell outer membrane</location>
        <topology evidence="1 10">Multi-pass membrane protein</topology>
    </subcellularLocation>
</comment>
<dbReference type="InterPro" id="IPR039426">
    <property type="entry name" value="TonB-dep_rcpt-like"/>
</dbReference>
<dbReference type="NCBIfam" id="TIGR04056">
    <property type="entry name" value="OMP_RagA_SusC"/>
    <property type="match status" value="1"/>
</dbReference>
<organism evidence="13 14">
    <name type="scientific">Fermentimonas caenicola</name>
    <dbReference type="NCBI Taxonomy" id="1562970"/>
    <lineage>
        <taxon>Bacteria</taxon>
        <taxon>Pseudomonadati</taxon>
        <taxon>Bacteroidota</taxon>
        <taxon>Bacteroidia</taxon>
        <taxon>Bacteroidales</taxon>
        <taxon>Dysgonomonadaceae</taxon>
        <taxon>Fermentimonas</taxon>
    </lineage>
</organism>
<keyword evidence="3 10" id="KW-1134">Transmembrane beta strand</keyword>
<dbReference type="HOGENOM" id="CLU_004317_0_2_10"/>
<dbReference type="InterPro" id="IPR011662">
    <property type="entry name" value="Secretin/TonB_short_N"/>
</dbReference>
<dbReference type="InterPro" id="IPR023996">
    <property type="entry name" value="TonB-dep_OMP_SusC/RagA"/>
</dbReference>
<evidence type="ECO:0000256" key="8">
    <source>
        <dbReference type="ARBA" id="ARBA00023136"/>
    </source>
</evidence>
<dbReference type="InterPro" id="IPR000531">
    <property type="entry name" value="Beta-barrel_TonB"/>
</dbReference>
<dbReference type="EMBL" id="LN515532">
    <property type="protein sequence ID" value="CEA16182.1"/>
    <property type="molecule type" value="Genomic_DNA"/>
</dbReference>
<dbReference type="PROSITE" id="PS52016">
    <property type="entry name" value="TONB_DEPENDENT_REC_3"/>
    <property type="match status" value="1"/>
</dbReference>
<evidence type="ECO:0000313" key="13">
    <source>
        <dbReference type="EMBL" id="CEA16182.1"/>
    </source>
</evidence>
<proteinExistence type="inferred from homology"/>